<name>A0AC35TQI2_9BILA</name>
<protein>
    <submittedName>
        <fullName evidence="2">DUF148 domain-containing protein</fullName>
    </submittedName>
</protein>
<evidence type="ECO:0000313" key="2">
    <source>
        <dbReference type="WBParaSite" id="RSKR_0000313200.1"/>
    </source>
</evidence>
<dbReference type="Proteomes" id="UP000095286">
    <property type="component" value="Unplaced"/>
</dbReference>
<sequence length="251" mass="27467">MKLLILLTLASLTSAHFYPSSFNPFGYRRPFYPGYNNYASGINQGPGFFQSGVANGYNGFNRFASGSNGRGGQFQSSSAFSSPFNGYARGSNYGPGFGYNPISQYGSAYSPYGGLASGSNWFDKKKFLELELEANRPAVEEVMKIVGKAIPRLMKLISKLAPESVDKEFYESLDKLSNLNFEETSDKPMKIHITQDKLELINSELRKIINGFIKSPLALKVKLTGADEAVSEPATTVEAAPVVPQTENTSF</sequence>
<evidence type="ECO:0000313" key="1">
    <source>
        <dbReference type="Proteomes" id="UP000095286"/>
    </source>
</evidence>
<accession>A0AC35TQI2</accession>
<proteinExistence type="predicted"/>
<organism evidence="1 2">
    <name type="scientific">Rhabditophanes sp. KR3021</name>
    <dbReference type="NCBI Taxonomy" id="114890"/>
    <lineage>
        <taxon>Eukaryota</taxon>
        <taxon>Metazoa</taxon>
        <taxon>Ecdysozoa</taxon>
        <taxon>Nematoda</taxon>
        <taxon>Chromadorea</taxon>
        <taxon>Rhabditida</taxon>
        <taxon>Tylenchina</taxon>
        <taxon>Panagrolaimomorpha</taxon>
        <taxon>Strongyloidoidea</taxon>
        <taxon>Alloionematidae</taxon>
        <taxon>Rhabditophanes</taxon>
    </lineage>
</organism>
<reference evidence="2" key="1">
    <citation type="submission" date="2016-11" db="UniProtKB">
        <authorList>
            <consortium name="WormBaseParasite"/>
        </authorList>
    </citation>
    <scope>IDENTIFICATION</scope>
    <source>
        <strain evidence="2">KR3021</strain>
    </source>
</reference>
<dbReference type="WBParaSite" id="RSKR_0000313200.1">
    <property type="protein sequence ID" value="RSKR_0000313200.1"/>
    <property type="gene ID" value="RSKR_0000313200"/>
</dbReference>